<dbReference type="SMART" id="SM01329">
    <property type="entry name" value="Iso_dh"/>
    <property type="match status" value="1"/>
</dbReference>
<evidence type="ECO:0000256" key="7">
    <source>
        <dbReference type="ARBA" id="ARBA00022605"/>
    </source>
</evidence>
<evidence type="ECO:0000256" key="14">
    <source>
        <dbReference type="ARBA" id="ARBA00033138"/>
    </source>
</evidence>
<keyword evidence="11" id="KW-0520">NAD</keyword>
<dbReference type="Proteomes" id="UP000264310">
    <property type="component" value="Unassembled WGS sequence"/>
</dbReference>
<dbReference type="GO" id="GO:0003862">
    <property type="term" value="F:3-isopropylmalate dehydrogenase activity"/>
    <property type="evidence" value="ECO:0007669"/>
    <property type="project" value="UniProtKB-EC"/>
</dbReference>
<dbReference type="GO" id="GO:0009098">
    <property type="term" value="P:L-leucine biosynthetic process"/>
    <property type="evidence" value="ECO:0007669"/>
    <property type="project" value="UniProtKB-KW"/>
</dbReference>
<keyword evidence="17" id="KW-1185">Reference proteome</keyword>
<evidence type="ECO:0000256" key="10">
    <source>
        <dbReference type="ARBA" id="ARBA00023002"/>
    </source>
</evidence>
<reference evidence="16 17" key="1">
    <citation type="submission" date="2018-08" db="EMBL/GenBank/DDBJ databases">
        <title>Fulvimarina sp. 85, whole genome shotgun sequence.</title>
        <authorList>
            <person name="Tuo L."/>
        </authorList>
    </citation>
    <scope>NUCLEOTIDE SEQUENCE [LARGE SCALE GENOMIC DNA]</scope>
    <source>
        <strain evidence="16 17">85</strain>
    </source>
</reference>
<evidence type="ECO:0000256" key="12">
    <source>
        <dbReference type="ARBA" id="ARBA00023211"/>
    </source>
</evidence>
<keyword evidence="12" id="KW-0464">Manganese</keyword>
<dbReference type="Pfam" id="PF00180">
    <property type="entry name" value="Iso_dh"/>
    <property type="match status" value="1"/>
</dbReference>
<comment type="cofactor">
    <cofactor evidence="2">
        <name>Mg(2+)</name>
        <dbReference type="ChEBI" id="CHEBI:18420"/>
    </cofactor>
</comment>
<evidence type="ECO:0000256" key="4">
    <source>
        <dbReference type="ARBA" id="ARBA00011738"/>
    </source>
</evidence>
<name>A0A371WZ14_9HYPH</name>
<dbReference type="Gene3D" id="3.40.718.10">
    <property type="entry name" value="Isopropylmalate Dehydrogenase"/>
    <property type="match status" value="1"/>
</dbReference>
<dbReference type="GO" id="GO:0051287">
    <property type="term" value="F:NAD binding"/>
    <property type="evidence" value="ECO:0007669"/>
    <property type="project" value="InterPro"/>
</dbReference>
<dbReference type="InterPro" id="IPR019818">
    <property type="entry name" value="IsoCit/isopropylmalate_DH_CS"/>
</dbReference>
<dbReference type="FunFam" id="3.40.718.10:FF:000006">
    <property type="entry name" value="3-isopropylmalate dehydrogenase"/>
    <property type="match status" value="1"/>
</dbReference>
<evidence type="ECO:0000256" key="1">
    <source>
        <dbReference type="ARBA" id="ARBA00001936"/>
    </source>
</evidence>
<keyword evidence="7" id="KW-0028">Amino-acid biosynthesis</keyword>
<keyword evidence="6" id="KW-0432">Leucine biosynthesis</keyword>
<comment type="subunit">
    <text evidence="4">Homodimer.</text>
</comment>
<keyword evidence="8" id="KW-0479">Metal-binding</keyword>
<comment type="similarity">
    <text evidence="3">Belongs to the isocitrate and isopropylmalate dehydrogenases family. LeuB type 1 subfamily.</text>
</comment>
<protein>
    <recommendedName>
        <fullName evidence="5">3-isopropylmalate dehydrogenase</fullName>
        <ecNumber evidence="5">1.1.1.85</ecNumber>
    </recommendedName>
    <alternativeName>
        <fullName evidence="14">3-IPM-DH</fullName>
    </alternativeName>
</protein>
<keyword evidence="10" id="KW-0560">Oxidoreductase</keyword>
<gene>
    <name evidence="16" type="ORF">DYI37_17085</name>
</gene>
<proteinExistence type="inferred from homology"/>
<comment type="cofactor">
    <cofactor evidence="1">
        <name>Mn(2+)</name>
        <dbReference type="ChEBI" id="CHEBI:29035"/>
    </cofactor>
</comment>
<dbReference type="EMBL" id="QURL01000008">
    <property type="protein sequence ID" value="RFC62221.1"/>
    <property type="molecule type" value="Genomic_DNA"/>
</dbReference>
<dbReference type="RefSeq" id="WP_116684489.1">
    <property type="nucleotide sequence ID" value="NZ_QURL01000008.1"/>
</dbReference>
<dbReference type="PANTHER" id="PTHR43275:SF1">
    <property type="entry name" value="D-MALATE DEHYDROGENASE [DECARBOXYLATING]"/>
    <property type="match status" value="1"/>
</dbReference>
<dbReference type="PANTHER" id="PTHR43275">
    <property type="entry name" value="D-MALATE DEHYDROGENASE [DECARBOXYLATING]"/>
    <property type="match status" value="1"/>
</dbReference>
<evidence type="ECO:0000256" key="5">
    <source>
        <dbReference type="ARBA" id="ARBA00013101"/>
    </source>
</evidence>
<feature type="domain" description="Isopropylmalate dehydrogenase-like" evidence="15">
    <location>
        <begin position="10"/>
        <end position="361"/>
    </location>
</feature>
<evidence type="ECO:0000256" key="9">
    <source>
        <dbReference type="ARBA" id="ARBA00022842"/>
    </source>
</evidence>
<evidence type="ECO:0000259" key="15">
    <source>
        <dbReference type="SMART" id="SM01329"/>
    </source>
</evidence>
<evidence type="ECO:0000256" key="13">
    <source>
        <dbReference type="ARBA" id="ARBA00023304"/>
    </source>
</evidence>
<sequence length="366" mass="38972">MPHARPATYRIATIEGDGIGPEVARSAMEIVKEACGEAKFYFVMADGGAGHYQKTGDVLPAETAKLCRECDAILHGAAGLPGIVYPDGTEVGNELHLKLRFDLDLYANVRPIKLLKGVTSPLRAFEGGGIDYVIVRENTEGLYASRGAGVLLRGEVASDSLVVTRKGTERVARFAFDLSRKRKGALRDGKRRVTVCDKANILRSYAFFRSICDEVKSDFADIDIDYAYADAMTVHLVKRPDFYDVIVAENMFGDIISDLGAATVGGMGISPSGEIGDRHGLFQGAHGSAPDIAGQDAASPVAAVLSAVMMLRWLSDRHDDESLAGDAARIERAVEAVLGAGDHVPADLGGSARCSGMTRAILSALN</sequence>
<dbReference type="SUPFAM" id="SSF53659">
    <property type="entry name" value="Isocitrate/Isopropylmalate dehydrogenase-like"/>
    <property type="match status" value="1"/>
</dbReference>
<evidence type="ECO:0000256" key="3">
    <source>
        <dbReference type="ARBA" id="ARBA00008319"/>
    </source>
</evidence>
<evidence type="ECO:0000256" key="6">
    <source>
        <dbReference type="ARBA" id="ARBA00022430"/>
    </source>
</evidence>
<evidence type="ECO:0000256" key="8">
    <source>
        <dbReference type="ARBA" id="ARBA00022723"/>
    </source>
</evidence>
<organism evidence="16 17">
    <name type="scientific">Fulvimarina endophytica</name>
    <dbReference type="NCBI Taxonomy" id="2293836"/>
    <lineage>
        <taxon>Bacteria</taxon>
        <taxon>Pseudomonadati</taxon>
        <taxon>Pseudomonadota</taxon>
        <taxon>Alphaproteobacteria</taxon>
        <taxon>Hyphomicrobiales</taxon>
        <taxon>Aurantimonadaceae</taxon>
        <taxon>Fulvimarina</taxon>
    </lineage>
</organism>
<evidence type="ECO:0000256" key="2">
    <source>
        <dbReference type="ARBA" id="ARBA00001946"/>
    </source>
</evidence>
<dbReference type="PROSITE" id="PS00470">
    <property type="entry name" value="IDH_IMDH"/>
    <property type="match status" value="1"/>
</dbReference>
<dbReference type="EC" id="1.1.1.85" evidence="5"/>
<dbReference type="GO" id="GO:0000287">
    <property type="term" value="F:magnesium ion binding"/>
    <property type="evidence" value="ECO:0007669"/>
    <property type="project" value="InterPro"/>
</dbReference>
<keyword evidence="13" id="KW-0100">Branched-chain amino acid biosynthesis</keyword>
<comment type="caution">
    <text evidence="16">The sequence shown here is derived from an EMBL/GenBank/DDBJ whole genome shotgun (WGS) entry which is preliminary data.</text>
</comment>
<dbReference type="AlphaFoldDB" id="A0A371WZ14"/>
<dbReference type="InterPro" id="IPR050501">
    <property type="entry name" value="ICDH/IPMDH"/>
</dbReference>
<evidence type="ECO:0000313" key="16">
    <source>
        <dbReference type="EMBL" id="RFC62221.1"/>
    </source>
</evidence>
<accession>A0A371WZ14</accession>
<evidence type="ECO:0000256" key="11">
    <source>
        <dbReference type="ARBA" id="ARBA00023027"/>
    </source>
</evidence>
<evidence type="ECO:0000313" key="17">
    <source>
        <dbReference type="Proteomes" id="UP000264310"/>
    </source>
</evidence>
<dbReference type="InterPro" id="IPR024084">
    <property type="entry name" value="IsoPropMal-DH-like_dom"/>
</dbReference>
<dbReference type="OrthoDB" id="9767905at2"/>
<keyword evidence="9" id="KW-0460">Magnesium</keyword>